<dbReference type="Pfam" id="PF13565">
    <property type="entry name" value="HTH_32"/>
    <property type="match status" value="1"/>
</dbReference>
<accession>A0ABV3Y500</accession>
<evidence type="ECO:0000313" key="1">
    <source>
        <dbReference type="EMBL" id="MEX6429511.1"/>
    </source>
</evidence>
<reference evidence="2 3" key="1">
    <citation type="submission" date="2024-07" db="EMBL/GenBank/DDBJ databases">
        <title>Draft Genome Sequence of Ferrimicrobium acidiphilum Strain YE2023, Isolated from a Pulp of Bioleach Reactor.</title>
        <authorList>
            <person name="Elkina Y.A."/>
            <person name="Bulaeva A.G."/>
            <person name="Beletsky A.V."/>
            <person name="Mardanov A.V."/>
        </authorList>
    </citation>
    <scope>NUCLEOTIDE SEQUENCE [LARGE SCALE GENOMIC DNA]</scope>
    <source>
        <strain evidence="2 3">YE2023</strain>
    </source>
</reference>
<comment type="caution">
    <text evidence="2">The sequence shown here is derived from an EMBL/GenBank/DDBJ whole genome shotgun (WGS) entry which is preliminary data.</text>
</comment>
<dbReference type="InterPro" id="IPR009057">
    <property type="entry name" value="Homeodomain-like_sf"/>
</dbReference>
<keyword evidence="3" id="KW-1185">Reference proteome</keyword>
<gene>
    <name evidence="1" type="ORF">AB6A68_06615</name>
    <name evidence="2" type="ORF">AB6A68_12480</name>
</gene>
<organism evidence="2 3">
    <name type="scientific">Ferrimicrobium acidiphilum</name>
    <dbReference type="NCBI Taxonomy" id="121039"/>
    <lineage>
        <taxon>Bacteria</taxon>
        <taxon>Bacillati</taxon>
        <taxon>Actinomycetota</taxon>
        <taxon>Acidimicrobiia</taxon>
        <taxon>Acidimicrobiales</taxon>
        <taxon>Acidimicrobiaceae</taxon>
        <taxon>Ferrimicrobium</taxon>
    </lineage>
</organism>
<name>A0ABV3Y500_9ACTN</name>
<sequence>MTRRQQGPKENALRKAWALNPHPEAVVDPVFASSEFLDPRDLIQVRYEMVRRVRVDGESVSASAAGFGFSRPSWYAAAAALDEGGLPGLLRARPGPRRAHKLTEEIVTFIHGVLEQDPSLPAGEVAQRVEESFGIRVHPRSIQRVLVRSPKSR</sequence>
<dbReference type="SUPFAM" id="SSF46689">
    <property type="entry name" value="Homeodomain-like"/>
    <property type="match status" value="1"/>
</dbReference>
<protein>
    <submittedName>
        <fullName evidence="2">Helix-turn-helix domain-containing protein</fullName>
    </submittedName>
</protein>
<evidence type="ECO:0000313" key="3">
    <source>
        <dbReference type="Proteomes" id="UP001560267"/>
    </source>
</evidence>
<dbReference type="EMBL" id="JBFSHR010000018">
    <property type="protein sequence ID" value="MEX6429511.1"/>
    <property type="molecule type" value="Genomic_DNA"/>
</dbReference>
<dbReference type="Proteomes" id="UP001560267">
    <property type="component" value="Unassembled WGS sequence"/>
</dbReference>
<dbReference type="EMBL" id="JBFSHR010000068">
    <property type="protein sequence ID" value="MEX6430643.1"/>
    <property type="molecule type" value="Genomic_DNA"/>
</dbReference>
<evidence type="ECO:0000313" key="2">
    <source>
        <dbReference type="EMBL" id="MEX6430643.1"/>
    </source>
</evidence>
<proteinExistence type="predicted"/>
<dbReference type="RefSeq" id="WP_369084441.1">
    <property type="nucleotide sequence ID" value="NZ_JBFSHR010000018.1"/>
</dbReference>